<evidence type="ECO:0000259" key="5">
    <source>
        <dbReference type="PROSITE" id="PS50106"/>
    </source>
</evidence>
<keyword evidence="4" id="KW-0812">Transmembrane</keyword>
<dbReference type="RefSeq" id="WP_114590556.1">
    <property type="nucleotide sequence ID" value="NZ_CP031165.1"/>
</dbReference>
<dbReference type="KEGG" id="euz:DVS28_a1106"/>
<keyword evidence="7" id="KW-1185">Reference proteome</keyword>
<evidence type="ECO:0000313" key="6">
    <source>
        <dbReference type="EMBL" id="AXV05806.1"/>
    </source>
</evidence>
<sequence length="380" mass="38156">MEEPDTGDATDRSLDPTVDGVGLPPDGRRSLVWVAAVAGLVGVLVGAGLVALVLPGPQGPTGPVARPVIQVDGVADPDLVAAVAEVVLPSVVRVDVDGIGSGSGNGSGAIVSDSGHVVTNLHVVAGATRIEVVFHDGSSEPAALVGTDEQADLALLRVGRADLPPLARADVDDIRVGQLAVAVGAPFGLDGTVTVGVVSAIDRAIDLAGLDGSTLRLSRALQTDAEINPGNSGGPLVDSEGRMLGITSAVLSGERPSGSGVGFAVPVDIVADTVAQLIANGTVARPRLGISGRSLTPDEALAQDVAGGVLVESISPGSAAAEVDLREGDVLVAVDDEILRTIDDLVDRVREAGVGGTLGVQLVRDDQHREVTVTLRSDQS</sequence>
<dbReference type="PANTHER" id="PTHR43343:SF3">
    <property type="entry name" value="PROTEASE DO-LIKE 8, CHLOROPLASTIC"/>
    <property type="match status" value="1"/>
</dbReference>
<dbReference type="PROSITE" id="PS50106">
    <property type="entry name" value="PDZ"/>
    <property type="match status" value="1"/>
</dbReference>
<feature type="transmembrane region" description="Helical" evidence="4">
    <location>
        <begin position="31"/>
        <end position="54"/>
    </location>
</feature>
<dbReference type="SUPFAM" id="SSF50156">
    <property type="entry name" value="PDZ domain-like"/>
    <property type="match status" value="1"/>
</dbReference>
<dbReference type="GO" id="GO:0006508">
    <property type="term" value="P:proteolysis"/>
    <property type="evidence" value="ECO:0007669"/>
    <property type="project" value="UniProtKB-KW"/>
</dbReference>
<accession>A0A346XUA9</accession>
<dbReference type="OrthoDB" id="9758917at2"/>
<dbReference type="Gene3D" id="2.30.42.10">
    <property type="match status" value="1"/>
</dbReference>
<dbReference type="InterPro" id="IPR009003">
    <property type="entry name" value="Peptidase_S1_PA"/>
</dbReference>
<dbReference type="Pfam" id="PF13365">
    <property type="entry name" value="Trypsin_2"/>
    <property type="match status" value="1"/>
</dbReference>
<dbReference type="InterPro" id="IPR051201">
    <property type="entry name" value="Chloro_Bact_Ser_Proteases"/>
</dbReference>
<dbReference type="PANTHER" id="PTHR43343">
    <property type="entry name" value="PEPTIDASE S12"/>
    <property type="match status" value="1"/>
</dbReference>
<dbReference type="InterPro" id="IPR001478">
    <property type="entry name" value="PDZ"/>
</dbReference>
<organism evidence="6 7">
    <name type="scientific">Euzebya pacifica</name>
    <dbReference type="NCBI Taxonomy" id="1608957"/>
    <lineage>
        <taxon>Bacteria</taxon>
        <taxon>Bacillati</taxon>
        <taxon>Actinomycetota</taxon>
        <taxon>Nitriliruptoria</taxon>
        <taxon>Euzebyales</taxon>
    </lineage>
</organism>
<dbReference type="InterPro" id="IPR036034">
    <property type="entry name" value="PDZ_sf"/>
</dbReference>
<feature type="region of interest" description="Disordered" evidence="3">
    <location>
        <begin position="1"/>
        <end position="21"/>
    </location>
</feature>
<dbReference type="AlphaFoldDB" id="A0A346XUA9"/>
<dbReference type="Gene3D" id="2.40.10.120">
    <property type="match status" value="1"/>
</dbReference>
<feature type="domain" description="PDZ" evidence="5">
    <location>
        <begin position="280"/>
        <end position="364"/>
    </location>
</feature>
<dbReference type="Pfam" id="PF13180">
    <property type="entry name" value="PDZ_2"/>
    <property type="match status" value="1"/>
</dbReference>
<keyword evidence="4" id="KW-0472">Membrane</keyword>
<evidence type="ECO:0000313" key="7">
    <source>
        <dbReference type="Proteomes" id="UP000264006"/>
    </source>
</evidence>
<evidence type="ECO:0000256" key="1">
    <source>
        <dbReference type="ARBA" id="ARBA00022670"/>
    </source>
</evidence>
<evidence type="ECO:0000256" key="2">
    <source>
        <dbReference type="ARBA" id="ARBA00022801"/>
    </source>
</evidence>
<evidence type="ECO:0000256" key="3">
    <source>
        <dbReference type="SAM" id="MobiDB-lite"/>
    </source>
</evidence>
<dbReference type="GO" id="GO:0004252">
    <property type="term" value="F:serine-type endopeptidase activity"/>
    <property type="evidence" value="ECO:0007669"/>
    <property type="project" value="InterPro"/>
</dbReference>
<dbReference type="SUPFAM" id="SSF50494">
    <property type="entry name" value="Trypsin-like serine proteases"/>
    <property type="match status" value="1"/>
</dbReference>
<keyword evidence="4" id="KW-1133">Transmembrane helix</keyword>
<evidence type="ECO:0000256" key="4">
    <source>
        <dbReference type="SAM" id="Phobius"/>
    </source>
</evidence>
<dbReference type="SMART" id="SM00228">
    <property type="entry name" value="PDZ"/>
    <property type="match status" value="1"/>
</dbReference>
<keyword evidence="2" id="KW-0378">Hydrolase</keyword>
<name>A0A346XUA9_9ACTN</name>
<reference evidence="6 7" key="1">
    <citation type="submission" date="2018-09" db="EMBL/GenBank/DDBJ databases">
        <title>Complete genome sequence of Euzebya sp. DY32-46 isolated from seawater of Pacific Ocean.</title>
        <authorList>
            <person name="Xu L."/>
            <person name="Wu Y.-H."/>
            <person name="Xu X.-W."/>
        </authorList>
    </citation>
    <scope>NUCLEOTIDE SEQUENCE [LARGE SCALE GENOMIC DNA]</scope>
    <source>
        <strain evidence="6 7">DY32-46</strain>
    </source>
</reference>
<keyword evidence="1 6" id="KW-0645">Protease</keyword>
<gene>
    <name evidence="6" type="ORF">DVS28_a1106</name>
</gene>
<dbReference type="PRINTS" id="PR00834">
    <property type="entry name" value="PROTEASES2C"/>
</dbReference>
<proteinExistence type="predicted"/>
<dbReference type="EMBL" id="CP031165">
    <property type="protein sequence ID" value="AXV05806.1"/>
    <property type="molecule type" value="Genomic_DNA"/>
</dbReference>
<dbReference type="Proteomes" id="UP000264006">
    <property type="component" value="Chromosome"/>
</dbReference>
<dbReference type="InterPro" id="IPR001940">
    <property type="entry name" value="Peptidase_S1C"/>
</dbReference>
<dbReference type="CDD" id="cd06779">
    <property type="entry name" value="cpPDZ_Deg_HtrA-like"/>
    <property type="match status" value="1"/>
</dbReference>
<protein>
    <submittedName>
        <fullName evidence="6">Serine protease</fullName>
    </submittedName>
</protein>